<evidence type="ECO:0000256" key="2">
    <source>
        <dbReference type="ARBA" id="ARBA00004829"/>
    </source>
</evidence>
<evidence type="ECO:0000256" key="3">
    <source>
        <dbReference type="ARBA" id="ARBA00022692"/>
    </source>
</evidence>
<keyword evidence="11" id="KW-1185">Reference proteome</keyword>
<feature type="domain" description="Lycopene cyclase" evidence="9">
    <location>
        <begin position="130"/>
        <end position="222"/>
    </location>
</feature>
<feature type="transmembrane region" description="Helical" evidence="8">
    <location>
        <begin position="107"/>
        <end position="123"/>
    </location>
</feature>
<feature type="transmembrane region" description="Helical" evidence="8">
    <location>
        <begin position="34"/>
        <end position="58"/>
    </location>
</feature>
<comment type="subcellular location">
    <subcellularLocation>
        <location evidence="1">Membrane</location>
        <topology evidence="1">Multi-pass membrane protein</topology>
    </subcellularLocation>
</comment>
<evidence type="ECO:0000256" key="6">
    <source>
        <dbReference type="ARBA" id="ARBA00023136"/>
    </source>
</evidence>
<reference evidence="10" key="2">
    <citation type="submission" date="2020-09" db="EMBL/GenBank/DDBJ databases">
        <authorList>
            <person name="Sun Q."/>
            <person name="Zhou Y."/>
        </authorList>
    </citation>
    <scope>NUCLEOTIDE SEQUENCE</scope>
    <source>
        <strain evidence="10">CGMCC 1.15290</strain>
    </source>
</reference>
<dbReference type="EMBL" id="BMIB01000002">
    <property type="protein sequence ID" value="GGH67237.1"/>
    <property type="molecule type" value="Genomic_DNA"/>
</dbReference>
<keyword evidence="7" id="KW-0413">Isomerase</keyword>
<dbReference type="AlphaFoldDB" id="A0A917IY68"/>
<evidence type="ECO:0000259" key="9">
    <source>
        <dbReference type="Pfam" id="PF18916"/>
    </source>
</evidence>
<dbReference type="GO" id="GO:0016117">
    <property type="term" value="P:carotenoid biosynthetic process"/>
    <property type="evidence" value="ECO:0007669"/>
    <property type="project" value="UniProtKB-KW"/>
</dbReference>
<feature type="transmembrane region" description="Helical" evidence="8">
    <location>
        <begin position="129"/>
        <end position="146"/>
    </location>
</feature>
<dbReference type="GO" id="GO:0045436">
    <property type="term" value="F:lycopene beta cyclase activity"/>
    <property type="evidence" value="ECO:0007669"/>
    <property type="project" value="UniProtKB-ARBA"/>
</dbReference>
<proteinExistence type="predicted"/>
<keyword evidence="4" id="KW-0125">Carotenoid biosynthesis</keyword>
<feature type="domain" description="Lycopene cyclase" evidence="9">
    <location>
        <begin position="4"/>
        <end position="94"/>
    </location>
</feature>
<dbReference type="GO" id="GO:0016020">
    <property type="term" value="C:membrane"/>
    <property type="evidence" value="ECO:0007669"/>
    <property type="project" value="UniProtKB-SubCell"/>
</dbReference>
<sequence>MKWLYMYVNMGTILVPFLYSFHPRIRFYKEFGHFLVSASISALFFVIWDSIFTVHGVWHFNPDYVLGIYIGNLPLEEVLFFYCIPFSCQFTFFCLEKFWPVRWSRKAENWFVLVFTVVLVGISVVYRRQAYTCITFSITALIFLALKFIAKVDWLHKAATYYSVLLLPFFIVNGILTGTGPDAPVVIYNDAENMGIRLLTIPIEDVIYGFEMFLLNIFFFKLISSRSRKVALSM</sequence>
<keyword evidence="6 8" id="KW-0472">Membrane</keyword>
<dbReference type="Proteomes" id="UP000627292">
    <property type="component" value="Unassembled WGS sequence"/>
</dbReference>
<keyword evidence="5 8" id="KW-1133">Transmembrane helix</keyword>
<feature type="transmembrane region" description="Helical" evidence="8">
    <location>
        <begin position="158"/>
        <end position="176"/>
    </location>
</feature>
<reference evidence="10" key="1">
    <citation type="journal article" date="2014" name="Int. J. Syst. Evol. Microbiol.">
        <title>Complete genome sequence of Corynebacterium casei LMG S-19264T (=DSM 44701T), isolated from a smear-ripened cheese.</title>
        <authorList>
            <consortium name="US DOE Joint Genome Institute (JGI-PGF)"/>
            <person name="Walter F."/>
            <person name="Albersmeier A."/>
            <person name="Kalinowski J."/>
            <person name="Ruckert C."/>
        </authorList>
    </citation>
    <scope>NUCLEOTIDE SEQUENCE</scope>
    <source>
        <strain evidence="10">CGMCC 1.15290</strain>
    </source>
</reference>
<dbReference type="GO" id="GO:0016872">
    <property type="term" value="F:intramolecular lyase activity"/>
    <property type="evidence" value="ECO:0007669"/>
    <property type="project" value="InterPro"/>
</dbReference>
<protein>
    <recommendedName>
        <fullName evidence="9">Lycopene cyclase domain-containing protein</fullName>
    </recommendedName>
</protein>
<dbReference type="InterPro" id="IPR017825">
    <property type="entry name" value="Lycopene_cyclase_dom"/>
</dbReference>
<evidence type="ECO:0000313" key="10">
    <source>
        <dbReference type="EMBL" id="GGH67237.1"/>
    </source>
</evidence>
<comment type="pathway">
    <text evidence="2">Carotenoid biosynthesis.</text>
</comment>
<evidence type="ECO:0000256" key="7">
    <source>
        <dbReference type="ARBA" id="ARBA00023235"/>
    </source>
</evidence>
<evidence type="ECO:0000256" key="8">
    <source>
        <dbReference type="SAM" id="Phobius"/>
    </source>
</evidence>
<keyword evidence="3 8" id="KW-0812">Transmembrane</keyword>
<feature type="transmembrane region" description="Helical" evidence="8">
    <location>
        <begin position="206"/>
        <end position="224"/>
    </location>
</feature>
<organism evidence="10 11">
    <name type="scientific">Filimonas zeae</name>
    <dbReference type="NCBI Taxonomy" id="1737353"/>
    <lineage>
        <taxon>Bacteria</taxon>
        <taxon>Pseudomonadati</taxon>
        <taxon>Bacteroidota</taxon>
        <taxon>Chitinophagia</taxon>
        <taxon>Chitinophagales</taxon>
        <taxon>Chitinophagaceae</taxon>
        <taxon>Filimonas</taxon>
    </lineage>
</organism>
<evidence type="ECO:0000313" key="11">
    <source>
        <dbReference type="Proteomes" id="UP000627292"/>
    </source>
</evidence>
<dbReference type="Pfam" id="PF18916">
    <property type="entry name" value="Lycopene_cyc"/>
    <property type="match status" value="2"/>
</dbReference>
<comment type="caution">
    <text evidence="10">The sequence shown here is derived from an EMBL/GenBank/DDBJ whole genome shotgun (WGS) entry which is preliminary data.</text>
</comment>
<dbReference type="NCBIfam" id="TIGR03462">
    <property type="entry name" value="CarR_dom_SF"/>
    <property type="match status" value="2"/>
</dbReference>
<dbReference type="RefSeq" id="WP_188952103.1">
    <property type="nucleotide sequence ID" value="NZ_BMIB01000002.1"/>
</dbReference>
<gene>
    <name evidence="10" type="ORF">GCM10011379_22300</name>
</gene>
<feature type="transmembrane region" description="Helical" evidence="8">
    <location>
        <begin position="6"/>
        <end position="22"/>
    </location>
</feature>
<evidence type="ECO:0000256" key="5">
    <source>
        <dbReference type="ARBA" id="ARBA00022989"/>
    </source>
</evidence>
<accession>A0A917IY68</accession>
<name>A0A917IY68_9BACT</name>
<evidence type="ECO:0000256" key="1">
    <source>
        <dbReference type="ARBA" id="ARBA00004141"/>
    </source>
</evidence>
<evidence type="ECO:0000256" key="4">
    <source>
        <dbReference type="ARBA" id="ARBA00022746"/>
    </source>
</evidence>